<gene>
    <name evidence="4" type="ordered locus">Clole_0273</name>
</gene>
<organism evidence="4 5">
    <name type="scientific">Cellulosilyticum lentocellum (strain ATCC 49066 / DSM 5427 / NCIMB 11756 / RHM5)</name>
    <name type="common">Clostridium lentocellum</name>
    <dbReference type="NCBI Taxonomy" id="642492"/>
    <lineage>
        <taxon>Bacteria</taxon>
        <taxon>Bacillati</taxon>
        <taxon>Bacillota</taxon>
        <taxon>Clostridia</taxon>
        <taxon>Lachnospirales</taxon>
        <taxon>Cellulosilyticaceae</taxon>
        <taxon>Cellulosilyticum</taxon>
    </lineage>
</organism>
<dbReference type="PRINTS" id="PR01346">
    <property type="entry name" value="HELNAPAPROT"/>
</dbReference>
<dbReference type="eggNOG" id="COG0783">
    <property type="taxonomic scope" value="Bacteria"/>
</dbReference>
<keyword evidence="5" id="KW-1185">Reference proteome</keyword>
<dbReference type="PANTHER" id="PTHR42932:SF1">
    <property type="entry name" value="GENERAL STRESS PROTEIN 20U"/>
    <property type="match status" value="1"/>
</dbReference>
<dbReference type="EMBL" id="CP002582">
    <property type="protein sequence ID" value="ADZ82024.1"/>
    <property type="molecule type" value="Genomic_DNA"/>
</dbReference>
<dbReference type="STRING" id="642492.Clole_0273"/>
<protein>
    <submittedName>
        <fullName evidence="4">Ferritin Dps family protein</fullName>
    </submittedName>
</protein>
<dbReference type="InterPro" id="IPR023188">
    <property type="entry name" value="DPS_DNA-bd_CS"/>
</dbReference>
<dbReference type="AlphaFoldDB" id="F2JIV2"/>
<dbReference type="PIRSF" id="PIRSF005900">
    <property type="entry name" value="Dps"/>
    <property type="match status" value="1"/>
</dbReference>
<dbReference type="GO" id="GO:0016722">
    <property type="term" value="F:oxidoreductase activity, acting on metal ions"/>
    <property type="evidence" value="ECO:0007669"/>
    <property type="project" value="InterPro"/>
</dbReference>
<reference evidence="4 5" key="1">
    <citation type="journal article" date="2011" name="J. Bacteriol.">
        <title>Complete genome sequence of the cellulose-degrading bacterium Cellulosilyticum lentocellum.</title>
        <authorList>
            <consortium name="US DOE Joint Genome Institute"/>
            <person name="Miller D.A."/>
            <person name="Suen G."/>
            <person name="Bruce D."/>
            <person name="Copeland A."/>
            <person name="Cheng J.F."/>
            <person name="Detter C."/>
            <person name="Goodwin L.A."/>
            <person name="Han C.S."/>
            <person name="Hauser L.J."/>
            <person name="Land M.L."/>
            <person name="Lapidus A."/>
            <person name="Lucas S."/>
            <person name="Meincke L."/>
            <person name="Pitluck S."/>
            <person name="Tapia R."/>
            <person name="Teshima H."/>
            <person name="Woyke T."/>
            <person name="Fox B.G."/>
            <person name="Angert E.R."/>
            <person name="Currie C.R."/>
        </authorList>
    </citation>
    <scope>NUCLEOTIDE SEQUENCE [LARGE SCALE GENOMIC DNA]</scope>
    <source>
        <strain evidence="5">ATCC 49066 / DSM 5427 / NCIMB 11756 / RHM5</strain>
    </source>
</reference>
<dbReference type="InterPro" id="IPR009078">
    <property type="entry name" value="Ferritin-like_SF"/>
</dbReference>
<dbReference type="Pfam" id="PF00210">
    <property type="entry name" value="Ferritin"/>
    <property type="match status" value="1"/>
</dbReference>
<feature type="domain" description="Ferritin/DPS" evidence="3">
    <location>
        <begin position="8"/>
        <end position="144"/>
    </location>
</feature>
<dbReference type="Proteomes" id="UP000008467">
    <property type="component" value="Chromosome"/>
</dbReference>
<dbReference type="PANTHER" id="PTHR42932">
    <property type="entry name" value="GENERAL STRESS PROTEIN 20U"/>
    <property type="match status" value="1"/>
</dbReference>
<dbReference type="Gene3D" id="1.20.1260.10">
    <property type="match status" value="1"/>
</dbReference>
<name>F2JIV2_CELLD</name>
<dbReference type="RefSeq" id="WP_013655325.1">
    <property type="nucleotide sequence ID" value="NC_015275.1"/>
</dbReference>
<dbReference type="KEGG" id="cle:Clole_0273"/>
<evidence type="ECO:0000313" key="4">
    <source>
        <dbReference type="EMBL" id="ADZ82024.1"/>
    </source>
</evidence>
<dbReference type="SUPFAM" id="SSF47240">
    <property type="entry name" value="Ferritin-like"/>
    <property type="match status" value="1"/>
</dbReference>
<dbReference type="PROSITE" id="PS00818">
    <property type="entry name" value="DPS_1"/>
    <property type="match status" value="1"/>
</dbReference>
<dbReference type="InterPro" id="IPR002177">
    <property type="entry name" value="DPS_DNA-bd"/>
</dbReference>
<evidence type="ECO:0000256" key="1">
    <source>
        <dbReference type="ARBA" id="ARBA00009497"/>
    </source>
</evidence>
<accession>F2JIV2</accession>
<dbReference type="GO" id="GO:0008199">
    <property type="term" value="F:ferric iron binding"/>
    <property type="evidence" value="ECO:0007669"/>
    <property type="project" value="InterPro"/>
</dbReference>
<dbReference type="CDD" id="cd01043">
    <property type="entry name" value="DPS"/>
    <property type="match status" value="1"/>
</dbReference>
<evidence type="ECO:0000256" key="2">
    <source>
        <dbReference type="RuleBase" id="RU003875"/>
    </source>
</evidence>
<comment type="similarity">
    <text evidence="1 2">Belongs to the Dps family.</text>
</comment>
<evidence type="ECO:0000313" key="5">
    <source>
        <dbReference type="Proteomes" id="UP000008467"/>
    </source>
</evidence>
<sequence>MKKELALELNRYLANIGVSYVKLHNLHWNIVGKDFKAVHEYLETLYDGFAGVLDSVAELLKMSDCTPAASMKEYLELASIQELASKKIKTTEALAIVLSDIEILKSQAENIRKAAALDDEYAIVSAMEDDLKEYSKTIWFLNAMSK</sequence>
<dbReference type="InterPro" id="IPR008331">
    <property type="entry name" value="Ferritin_DPS_dom"/>
</dbReference>
<evidence type="ECO:0000259" key="3">
    <source>
        <dbReference type="Pfam" id="PF00210"/>
    </source>
</evidence>
<proteinExistence type="inferred from homology"/>
<dbReference type="HOGENOM" id="CLU_098183_2_2_9"/>
<dbReference type="InterPro" id="IPR012347">
    <property type="entry name" value="Ferritin-like"/>
</dbReference>